<dbReference type="InterPro" id="IPR012337">
    <property type="entry name" value="RNaseH-like_sf"/>
</dbReference>
<accession>A0ABW7ASW1</accession>
<dbReference type="RefSeq" id="WP_393173671.1">
    <property type="nucleotide sequence ID" value="NZ_JBICRM010000034.1"/>
</dbReference>
<dbReference type="EMBL" id="JBICRM010000034">
    <property type="protein sequence ID" value="MFG1709164.1"/>
    <property type="molecule type" value="Genomic_DNA"/>
</dbReference>
<name>A0ABW7ASW1_9ACTN</name>
<dbReference type="Gene3D" id="3.30.420.10">
    <property type="entry name" value="Ribonuclease H-like superfamily/Ribonuclease H"/>
    <property type="match status" value="1"/>
</dbReference>
<dbReference type="Proteomes" id="UP001603978">
    <property type="component" value="Unassembled WGS sequence"/>
</dbReference>
<gene>
    <name evidence="1" type="ORF">ACFLIM_38835</name>
</gene>
<keyword evidence="2" id="KW-1185">Reference proteome</keyword>
<dbReference type="SUPFAM" id="SSF53098">
    <property type="entry name" value="Ribonuclease H-like"/>
    <property type="match status" value="1"/>
</dbReference>
<proteinExistence type="predicted"/>
<evidence type="ECO:0000313" key="1">
    <source>
        <dbReference type="EMBL" id="MFG1709164.1"/>
    </source>
</evidence>
<dbReference type="InterPro" id="IPR036397">
    <property type="entry name" value="RNaseH_sf"/>
</dbReference>
<evidence type="ECO:0000313" key="2">
    <source>
        <dbReference type="Proteomes" id="UP001603978"/>
    </source>
</evidence>
<reference evidence="1 2" key="1">
    <citation type="submission" date="2024-10" db="EMBL/GenBank/DDBJ databases">
        <authorList>
            <person name="Topkara A.R."/>
            <person name="Saygin H."/>
        </authorList>
    </citation>
    <scope>NUCLEOTIDE SEQUENCE [LARGE SCALE GENOMIC DNA]</scope>
    <source>
        <strain evidence="1 2">M3C6</strain>
    </source>
</reference>
<sequence>MKYAILDTESTHLDTEFGHLWEAALIIRDTDFPDMGDLEFWWQVRPDLTTADPKALQINKYYDRSLVSHLPVGVGVQLMCGTEFADAAEGTVMENVTADKMALQLARHLDGATIVANNPRHDRDFLRAFLHANGQAFTASHRMEDIRATLTGYVYGRLSAYDGKVDEAFAAEVAPYVHDWLDGATNVLAWEIVGVTQDPATKHTALGDARCVRDVRDAITQGVRR</sequence>
<organism evidence="1 2">
    <name type="scientific">Nonomuraea marmarensis</name>
    <dbReference type="NCBI Taxonomy" id="3351344"/>
    <lineage>
        <taxon>Bacteria</taxon>
        <taxon>Bacillati</taxon>
        <taxon>Actinomycetota</taxon>
        <taxon>Actinomycetes</taxon>
        <taxon>Streptosporangiales</taxon>
        <taxon>Streptosporangiaceae</taxon>
        <taxon>Nonomuraea</taxon>
    </lineage>
</organism>
<protein>
    <submittedName>
        <fullName evidence="1">Uncharacterized protein</fullName>
    </submittedName>
</protein>
<comment type="caution">
    <text evidence="1">The sequence shown here is derived from an EMBL/GenBank/DDBJ whole genome shotgun (WGS) entry which is preliminary data.</text>
</comment>